<protein>
    <submittedName>
        <fullName evidence="2">Uncharacterized protein</fullName>
    </submittedName>
</protein>
<evidence type="ECO:0000313" key="3">
    <source>
        <dbReference type="Proteomes" id="UP000279236"/>
    </source>
</evidence>
<feature type="compositionally biased region" description="Low complexity" evidence="1">
    <location>
        <begin position="176"/>
        <end position="185"/>
    </location>
</feature>
<dbReference type="RefSeq" id="XP_028473660.1">
    <property type="nucleotide sequence ID" value="XM_028617982.1"/>
</dbReference>
<dbReference type="AlphaFoldDB" id="A0A427XIB4"/>
<gene>
    <name evidence="2" type="ORF">EHS24_002238</name>
</gene>
<dbReference type="GeneID" id="39586781"/>
<evidence type="ECO:0000256" key="1">
    <source>
        <dbReference type="SAM" id="MobiDB-lite"/>
    </source>
</evidence>
<dbReference type="Proteomes" id="UP000279236">
    <property type="component" value="Unassembled WGS sequence"/>
</dbReference>
<keyword evidence="3" id="KW-1185">Reference proteome</keyword>
<sequence length="225" mass="25338">MPTFAPICNTFLDIVAFLNKNHVLFGYIADINGGGQLVTSHTLKTINVFLLDYPSMAMQLDTRKAMEQEYYKLVNRYGGHTGYREPDPSRRCGVHRLFREDQSTSSYRRGTTRQQQFEHQKAIVKHQLAALDQMVWARTPRLSEPTGHHGRYCSARASTKSLRSVGGTITSGGSTGPRTGRSNTRFHPYGKQRATLPTSAVSHTPELESDNTLPNRETGWRRPSI</sequence>
<feature type="region of interest" description="Disordered" evidence="1">
    <location>
        <begin position="163"/>
        <end position="225"/>
    </location>
</feature>
<dbReference type="EMBL" id="RSCE01000012">
    <property type="protein sequence ID" value="RSH78513.1"/>
    <property type="molecule type" value="Genomic_DNA"/>
</dbReference>
<evidence type="ECO:0000313" key="2">
    <source>
        <dbReference type="EMBL" id="RSH78513.1"/>
    </source>
</evidence>
<reference evidence="2 3" key="1">
    <citation type="submission" date="2018-11" db="EMBL/GenBank/DDBJ databases">
        <title>Genome sequence of Apiotrichum porosum DSM 27194.</title>
        <authorList>
            <person name="Aliyu H."/>
            <person name="Gorte O."/>
            <person name="Ochsenreither K."/>
        </authorList>
    </citation>
    <scope>NUCLEOTIDE SEQUENCE [LARGE SCALE GENOMIC DNA]</scope>
    <source>
        <strain evidence="2 3">DSM 27194</strain>
    </source>
</reference>
<proteinExistence type="predicted"/>
<organism evidence="2 3">
    <name type="scientific">Apiotrichum porosum</name>
    <dbReference type="NCBI Taxonomy" id="105984"/>
    <lineage>
        <taxon>Eukaryota</taxon>
        <taxon>Fungi</taxon>
        <taxon>Dikarya</taxon>
        <taxon>Basidiomycota</taxon>
        <taxon>Agaricomycotina</taxon>
        <taxon>Tremellomycetes</taxon>
        <taxon>Trichosporonales</taxon>
        <taxon>Trichosporonaceae</taxon>
        <taxon>Apiotrichum</taxon>
    </lineage>
</organism>
<comment type="caution">
    <text evidence="2">The sequence shown here is derived from an EMBL/GenBank/DDBJ whole genome shotgun (WGS) entry which is preliminary data.</text>
</comment>
<name>A0A427XIB4_9TREE</name>
<accession>A0A427XIB4</accession>